<keyword evidence="3" id="KW-0677">Repeat</keyword>
<evidence type="ECO:0000256" key="3">
    <source>
        <dbReference type="ARBA" id="ARBA00022737"/>
    </source>
</evidence>
<evidence type="ECO:0000313" key="9">
    <source>
        <dbReference type="Proteomes" id="UP000735302"/>
    </source>
</evidence>
<dbReference type="SMART" id="SM00054">
    <property type="entry name" value="EFh"/>
    <property type="match status" value="2"/>
</dbReference>
<dbReference type="Pfam" id="PF13499">
    <property type="entry name" value="EF-hand_7"/>
    <property type="match status" value="1"/>
</dbReference>
<dbReference type="AlphaFoldDB" id="A0AAV3ZH17"/>
<dbReference type="InterPro" id="IPR018247">
    <property type="entry name" value="EF_Hand_1_Ca_BS"/>
</dbReference>
<feature type="compositionally biased region" description="Basic and acidic residues" evidence="6">
    <location>
        <begin position="188"/>
        <end position="201"/>
    </location>
</feature>
<keyword evidence="9" id="KW-1185">Reference proteome</keyword>
<evidence type="ECO:0000256" key="6">
    <source>
        <dbReference type="SAM" id="MobiDB-lite"/>
    </source>
</evidence>
<feature type="domain" description="EF-hand" evidence="7">
    <location>
        <begin position="97"/>
        <end position="132"/>
    </location>
</feature>
<dbReference type="FunFam" id="1.10.238.10:FF:000003">
    <property type="entry name" value="Calmodulin A"/>
    <property type="match status" value="1"/>
</dbReference>
<dbReference type="GO" id="GO:0005509">
    <property type="term" value="F:calcium ion binding"/>
    <property type="evidence" value="ECO:0007669"/>
    <property type="project" value="InterPro"/>
</dbReference>
<feature type="region of interest" description="Disordered" evidence="6">
    <location>
        <begin position="1"/>
        <end position="20"/>
    </location>
</feature>
<organism evidence="8 9">
    <name type="scientific">Plakobranchus ocellatus</name>
    <dbReference type="NCBI Taxonomy" id="259542"/>
    <lineage>
        <taxon>Eukaryota</taxon>
        <taxon>Metazoa</taxon>
        <taxon>Spiralia</taxon>
        <taxon>Lophotrochozoa</taxon>
        <taxon>Mollusca</taxon>
        <taxon>Gastropoda</taxon>
        <taxon>Heterobranchia</taxon>
        <taxon>Euthyneura</taxon>
        <taxon>Panpulmonata</taxon>
        <taxon>Sacoglossa</taxon>
        <taxon>Placobranchoidea</taxon>
        <taxon>Plakobranchidae</taxon>
        <taxon>Plakobranchus</taxon>
    </lineage>
</organism>
<sequence length="299" mass="34712">MSVQRRGSRPSSANSHASRLSASGQSDYELKLECKAAFLGRYDDLREEVASKEDLTLLLQQTGRNPSSKVITRYWINDTDGMTFEDFVEICRREPVTSEDDLMKAFRKIDLNGDGYISLDELYKIMTTRGEKMSRAEVKEMIDEVDENRDGRLDYREFAKMVVSTTEDFKRMSLKEMERKERKKIKRRDGDITPRKDKDELSMGSQLSVRSSASDNKKARRRKISSSSTKRQNDEDYIEQGSRPNSRISTHSRRHRSEDDGEEGEKSVWVVIMTLYERARGCGVVKNTYFVNARKYRTD</sequence>
<dbReference type="Gene3D" id="1.10.238.10">
    <property type="entry name" value="EF-hand"/>
    <property type="match status" value="1"/>
</dbReference>
<dbReference type="SUPFAM" id="SSF47473">
    <property type="entry name" value="EF-hand"/>
    <property type="match status" value="1"/>
</dbReference>
<keyword evidence="4" id="KW-0106">Calcium</keyword>
<keyword evidence="5" id="KW-0472">Membrane</keyword>
<dbReference type="GO" id="GO:0098797">
    <property type="term" value="C:plasma membrane protein complex"/>
    <property type="evidence" value="ECO:0007669"/>
    <property type="project" value="TreeGrafter"/>
</dbReference>
<dbReference type="PANTHER" id="PTHR46819:SF1">
    <property type="entry name" value="EF-HAND CALCIUM-BINDING DOMAIN-CONTAINING PROTEIN 7"/>
    <property type="match status" value="1"/>
</dbReference>
<feature type="region of interest" description="Disordered" evidence="6">
    <location>
        <begin position="174"/>
        <end position="264"/>
    </location>
</feature>
<dbReference type="InterPro" id="IPR052266">
    <property type="entry name" value="Miro-EF-hand_domain"/>
</dbReference>
<evidence type="ECO:0000256" key="2">
    <source>
        <dbReference type="ARBA" id="ARBA00022723"/>
    </source>
</evidence>
<dbReference type="PANTHER" id="PTHR46819">
    <property type="entry name" value="EF-HAND CALCIUM-BINDING DOMAIN-CONTAINING PROTEIN 7"/>
    <property type="match status" value="1"/>
</dbReference>
<gene>
    <name evidence="8" type="ORF">PoB_002169600</name>
</gene>
<evidence type="ECO:0000256" key="4">
    <source>
        <dbReference type="ARBA" id="ARBA00022837"/>
    </source>
</evidence>
<feature type="compositionally biased region" description="Polar residues" evidence="6">
    <location>
        <begin position="203"/>
        <end position="214"/>
    </location>
</feature>
<dbReference type="Proteomes" id="UP000735302">
    <property type="component" value="Unassembled WGS sequence"/>
</dbReference>
<dbReference type="GO" id="GO:1903569">
    <property type="term" value="P:positive regulation of protein localization to ciliary membrane"/>
    <property type="evidence" value="ECO:0007669"/>
    <property type="project" value="TreeGrafter"/>
</dbReference>
<dbReference type="CDD" id="cd00051">
    <property type="entry name" value="EFh"/>
    <property type="match status" value="1"/>
</dbReference>
<evidence type="ECO:0000313" key="8">
    <source>
        <dbReference type="EMBL" id="GFN95190.1"/>
    </source>
</evidence>
<evidence type="ECO:0000256" key="5">
    <source>
        <dbReference type="ARBA" id="ARBA00023136"/>
    </source>
</evidence>
<evidence type="ECO:0000259" key="7">
    <source>
        <dbReference type="PROSITE" id="PS50222"/>
    </source>
</evidence>
<dbReference type="InterPro" id="IPR002048">
    <property type="entry name" value="EF_hand_dom"/>
</dbReference>
<keyword evidence="2" id="KW-0479">Metal-binding</keyword>
<dbReference type="GO" id="GO:0060170">
    <property type="term" value="C:ciliary membrane"/>
    <property type="evidence" value="ECO:0007669"/>
    <property type="project" value="TreeGrafter"/>
</dbReference>
<reference evidence="8 9" key="1">
    <citation type="journal article" date="2021" name="Elife">
        <title>Chloroplast acquisition without the gene transfer in kleptoplastic sea slugs, Plakobranchus ocellatus.</title>
        <authorList>
            <person name="Maeda T."/>
            <person name="Takahashi S."/>
            <person name="Yoshida T."/>
            <person name="Shimamura S."/>
            <person name="Takaki Y."/>
            <person name="Nagai Y."/>
            <person name="Toyoda A."/>
            <person name="Suzuki Y."/>
            <person name="Arimoto A."/>
            <person name="Ishii H."/>
            <person name="Satoh N."/>
            <person name="Nishiyama T."/>
            <person name="Hasebe M."/>
            <person name="Maruyama T."/>
            <person name="Minagawa J."/>
            <person name="Obokata J."/>
            <person name="Shigenobu S."/>
        </authorList>
    </citation>
    <scope>NUCLEOTIDE SEQUENCE [LARGE SCALE GENOMIC DNA]</scope>
</reference>
<accession>A0AAV3ZH17</accession>
<protein>
    <submittedName>
        <fullName evidence="8">EF-hand calcium-binding domain-containing protein 7-like isoform x9</fullName>
    </submittedName>
</protein>
<feature type="domain" description="EF-hand" evidence="7">
    <location>
        <begin position="133"/>
        <end position="168"/>
    </location>
</feature>
<dbReference type="PROSITE" id="PS00018">
    <property type="entry name" value="EF_HAND_1"/>
    <property type="match status" value="2"/>
</dbReference>
<name>A0AAV3ZH17_9GAST</name>
<dbReference type="InterPro" id="IPR011992">
    <property type="entry name" value="EF-hand-dom_pair"/>
</dbReference>
<proteinExistence type="predicted"/>
<comment type="caution">
    <text evidence="8">The sequence shown here is derived from an EMBL/GenBank/DDBJ whole genome shotgun (WGS) entry which is preliminary data.</text>
</comment>
<comment type="subcellular location">
    <subcellularLocation>
        <location evidence="1">Membrane</location>
    </subcellularLocation>
</comment>
<evidence type="ECO:0000256" key="1">
    <source>
        <dbReference type="ARBA" id="ARBA00004370"/>
    </source>
</evidence>
<dbReference type="EMBL" id="BLXT01002484">
    <property type="protein sequence ID" value="GFN95190.1"/>
    <property type="molecule type" value="Genomic_DNA"/>
</dbReference>
<dbReference type="PROSITE" id="PS50222">
    <property type="entry name" value="EF_HAND_2"/>
    <property type="match status" value="2"/>
</dbReference>